<feature type="compositionally biased region" description="Polar residues" evidence="1">
    <location>
        <begin position="1"/>
        <end position="12"/>
    </location>
</feature>
<keyword evidence="3" id="KW-1185">Reference proteome</keyword>
<evidence type="ECO:0000256" key="1">
    <source>
        <dbReference type="SAM" id="MobiDB-lite"/>
    </source>
</evidence>
<reference evidence="2" key="1">
    <citation type="submission" date="2014-09" db="EMBL/GenBank/DDBJ databases">
        <title>Genome sequence of the luminous mushroom Mycena chlorophos for searching fungal bioluminescence genes.</title>
        <authorList>
            <person name="Tanaka Y."/>
            <person name="Kasuga D."/>
            <person name="Oba Y."/>
            <person name="Hase S."/>
            <person name="Sato K."/>
            <person name="Oba Y."/>
            <person name="Sakakibara Y."/>
        </authorList>
    </citation>
    <scope>NUCLEOTIDE SEQUENCE</scope>
</reference>
<evidence type="ECO:0000313" key="2">
    <source>
        <dbReference type="EMBL" id="GAT42497.1"/>
    </source>
</evidence>
<name>A0ABQ0KUG3_MYCCL</name>
<gene>
    <name evidence="2" type="ORF">MCHLO_00210</name>
</gene>
<dbReference type="EMBL" id="DF838030">
    <property type="protein sequence ID" value="GAT42497.1"/>
    <property type="molecule type" value="Genomic_DNA"/>
</dbReference>
<dbReference type="Proteomes" id="UP000815677">
    <property type="component" value="Unassembled WGS sequence"/>
</dbReference>
<sequence>HDEEGGSQQDKQGNADEDDEETAAPKKKKKKKKTASELDAEADARITKLIPAILKSPNKATVLISHLEPAASKTLSKIADQNAYIKELQRGWDEPRSKNKGLVSWTTVLARKSMGRGERHTIQETMEFVQLDEEEDMLDRERRLVRLAATARTDSYVRSRVQMMEVISFAIAWKKYGRDSQAQHNRTLFVEAHLETEFKKLRKQGYTVEQLTKLCVKDAETEENGPFQDLCTSWVKRVREPVARARNQTLNLFNLFGYSFLVHPMSRPENLGRHAEQLTRISKRFGALLKQSPAVKAAIEARDEDNFGVLESLIKALASPEEKEQVLLHLKDFSNTVEPFVY</sequence>
<accession>A0ABQ0KUG3</accession>
<organism evidence="2 3">
    <name type="scientific">Mycena chlorophos</name>
    <name type="common">Agaric fungus</name>
    <name type="synonym">Agaricus chlorophos</name>
    <dbReference type="NCBI Taxonomy" id="658473"/>
    <lineage>
        <taxon>Eukaryota</taxon>
        <taxon>Fungi</taxon>
        <taxon>Dikarya</taxon>
        <taxon>Basidiomycota</taxon>
        <taxon>Agaricomycotina</taxon>
        <taxon>Agaricomycetes</taxon>
        <taxon>Agaricomycetidae</taxon>
        <taxon>Agaricales</taxon>
        <taxon>Marasmiineae</taxon>
        <taxon>Mycenaceae</taxon>
        <taxon>Mycena</taxon>
    </lineage>
</organism>
<protein>
    <submittedName>
        <fullName evidence="2">Uncharacterized protein</fullName>
    </submittedName>
</protein>
<proteinExistence type="predicted"/>
<feature type="non-terminal residue" evidence="2">
    <location>
        <position position="1"/>
    </location>
</feature>
<evidence type="ECO:0000313" key="3">
    <source>
        <dbReference type="Proteomes" id="UP000815677"/>
    </source>
</evidence>
<feature type="region of interest" description="Disordered" evidence="1">
    <location>
        <begin position="1"/>
        <end position="39"/>
    </location>
</feature>